<keyword evidence="3" id="KW-1185">Reference proteome</keyword>
<proteinExistence type="predicted"/>
<evidence type="ECO:0000313" key="2">
    <source>
        <dbReference type="EMBL" id="GEN45967.1"/>
    </source>
</evidence>
<name>A0A511W4T7_9BACI</name>
<sequence length="373" mass="42867">MGGNNNKNLLWLILLEILKNKKVKIVLISTLTITLLLTLVITISILHSIHKSEFEQKEAIKLDSIMILGSQGATGLEKESMTQDFQLRTRGFTKSLQIIPERDSLIFSYGLDAKSYPYAYFSGFVEINEQGEDTKYRLSREHDFSPVSDNFHVYQDFILTVSSSVLGNEIGIFDLDAEEFVKRQEVNGDCQSLTGLNEQAYVSCENRDGDMTIYEIDLIQFTIEETIQVRNSRIVDMTLTEEHGLLAAIVQNDRYFLTQIDDTSMDKLTRMEDTEITLIAANQNSIYMLKEDLGYEENTKYVASYDIEMDDHKMVSLEDDIATIDIEAVDDHIYVISRDFDMGYYLLVMNHDLEITNQYQLENISPWRVVVEP</sequence>
<dbReference type="EMBL" id="BJYA01000012">
    <property type="protein sequence ID" value="GEN45967.1"/>
    <property type="molecule type" value="Genomic_DNA"/>
</dbReference>
<evidence type="ECO:0000313" key="3">
    <source>
        <dbReference type="Proteomes" id="UP000321440"/>
    </source>
</evidence>
<keyword evidence="1" id="KW-0472">Membrane</keyword>
<dbReference type="Proteomes" id="UP000321440">
    <property type="component" value="Unassembled WGS sequence"/>
</dbReference>
<keyword evidence="1" id="KW-1133">Transmembrane helix</keyword>
<comment type="caution">
    <text evidence="2">The sequence shown here is derived from an EMBL/GenBank/DDBJ whole genome shotgun (WGS) entry which is preliminary data.</text>
</comment>
<feature type="transmembrane region" description="Helical" evidence="1">
    <location>
        <begin position="25"/>
        <end position="46"/>
    </location>
</feature>
<evidence type="ECO:0000256" key="1">
    <source>
        <dbReference type="SAM" id="Phobius"/>
    </source>
</evidence>
<protein>
    <submittedName>
        <fullName evidence="2">Uncharacterized protein</fullName>
    </submittedName>
</protein>
<gene>
    <name evidence="2" type="ORF">AHA02nite_17430</name>
</gene>
<reference evidence="2 3" key="1">
    <citation type="submission" date="2019-07" db="EMBL/GenBank/DDBJ databases">
        <title>Whole genome shotgun sequence of Alkalibacillus haloalkaliphilus NBRC 103110.</title>
        <authorList>
            <person name="Hosoyama A."/>
            <person name="Uohara A."/>
            <person name="Ohji S."/>
            <person name="Ichikawa N."/>
        </authorList>
    </citation>
    <scope>NUCLEOTIDE SEQUENCE [LARGE SCALE GENOMIC DNA]</scope>
    <source>
        <strain evidence="2 3">NBRC 103110</strain>
    </source>
</reference>
<dbReference type="AlphaFoldDB" id="A0A511W4T7"/>
<accession>A0A511W4T7</accession>
<organism evidence="2 3">
    <name type="scientific">Alkalibacillus haloalkaliphilus</name>
    <dbReference type="NCBI Taxonomy" id="94136"/>
    <lineage>
        <taxon>Bacteria</taxon>
        <taxon>Bacillati</taxon>
        <taxon>Bacillota</taxon>
        <taxon>Bacilli</taxon>
        <taxon>Bacillales</taxon>
        <taxon>Bacillaceae</taxon>
        <taxon>Alkalibacillus</taxon>
    </lineage>
</organism>
<keyword evidence="1" id="KW-0812">Transmembrane</keyword>
<dbReference type="RefSeq" id="WP_146816364.1">
    <property type="nucleotide sequence ID" value="NZ_BJYA01000012.1"/>
</dbReference>